<feature type="region of interest" description="Disordered" evidence="1">
    <location>
        <begin position="153"/>
        <end position="202"/>
    </location>
</feature>
<proteinExistence type="predicted"/>
<feature type="compositionally biased region" description="Gly residues" evidence="1">
    <location>
        <begin position="165"/>
        <end position="190"/>
    </location>
</feature>
<gene>
    <name evidence="2" type="ORF">GCM10007875_18350</name>
</gene>
<comment type="caution">
    <text evidence="2">The sequence shown here is derived from an EMBL/GenBank/DDBJ whole genome shotgun (WGS) entry which is preliminary data.</text>
</comment>
<dbReference type="EMBL" id="BSOJ01000018">
    <property type="protein sequence ID" value="GLR26745.1"/>
    <property type="molecule type" value="Genomic_DNA"/>
</dbReference>
<evidence type="ECO:0000256" key="1">
    <source>
        <dbReference type="SAM" id="MobiDB-lite"/>
    </source>
</evidence>
<keyword evidence="3" id="KW-1185">Reference proteome</keyword>
<name>A0ABQ5YTN0_9BURK</name>
<protein>
    <submittedName>
        <fullName evidence="2">Uncharacterized protein</fullName>
    </submittedName>
</protein>
<dbReference type="Proteomes" id="UP001156664">
    <property type="component" value="Unassembled WGS sequence"/>
</dbReference>
<evidence type="ECO:0000313" key="3">
    <source>
        <dbReference type="Proteomes" id="UP001156664"/>
    </source>
</evidence>
<dbReference type="RefSeq" id="WP_284281403.1">
    <property type="nucleotide sequence ID" value="NZ_BSOJ01000018.1"/>
</dbReference>
<feature type="compositionally biased region" description="Low complexity" evidence="1">
    <location>
        <begin position="153"/>
        <end position="164"/>
    </location>
</feature>
<evidence type="ECO:0000313" key="2">
    <source>
        <dbReference type="EMBL" id="GLR26745.1"/>
    </source>
</evidence>
<accession>A0ABQ5YTN0</accession>
<organism evidence="2 3">
    <name type="scientific">Limnobacter litoralis</name>
    <dbReference type="NCBI Taxonomy" id="481366"/>
    <lineage>
        <taxon>Bacteria</taxon>
        <taxon>Pseudomonadati</taxon>
        <taxon>Pseudomonadota</taxon>
        <taxon>Betaproteobacteria</taxon>
        <taxon>Burkholderiales</taxon>
        <taxon>Burkholderiaceae</taxon>
        <taxon>Limnobacter</taxon>
    </lineage>
</organism>
<reference evidence="3" key="1">
    <citation type="journal article" date="2019" name="Int. J. Syst. Evol. Microbiol.">
        <title>The Global Catalogue of Microorganisms (GCM) 10K type strain sequencing project: providing services to taxonomists for standard genome sequencing and annotation.</title>
        <authorList>
            <consortium name="The Broad Institute Genomics Platform"/>
            <consortium name="The Broad Institute Genome Sequencing Center for Infectious Disease"/>
            <person name="Wu L."/>
            <person name="Ma J."/>
        </authorList>
    </citation>
    <scope>NUCLEOTIDE SEQUENCE [LARGE SCALE GENOMIC DNA]</scope>
    <source>
        <strain evidence="3">NBRC 105857</strain>
    </source>
</reference>
<sequence length="647" mass="60979">MSHAPVAIVKTSNATVNVQRAGQVLEANPQDQLKWGDVLTNNSRAPLEIRIPARGAGQGETLLVLQPGASARLEESGSDVQGAESRTKVVALSDGVQLFDVDDDVSSAYLEQGNGAMAGLVGAGLLAGGSGGGLLLGGLAALGLAASGGGDSGNNTDTTNTGSNGSNGGGLLGGLTGGGTAGGTNGGTSAGTGSTSTSGGLAGGVGALSDSVNQTPLAPVSAATDGVSSGLTTLGDGLAGVSAQDPTGTANLLATVIGTSTGGTPVTNDGLVGVVNAVSSGLADGAAGTPLAPVIDPLTQTLGSTDGMVSGVAAALGEIGNVLAGDQSALAPITAGLLAPIVGTMADSGTNNGIPGAVLDVGQGLTDLTNPTSALAPLSPVTDAVSNSLLSPVASGVETIGQTLVDNSASDPSGLLNTVGTLLGGDSTGGTVSAGEFSNPLDSLLGGTSGGLLSGSMAGSDGLVGVLHDTGAALSSASAGTPLASVVEPVSMLVGSSNGAISGLAAGVGDIGNVLAGDHSALAPVTNGLLAPVVGTTADTSTANGIPGTLLEVGHGLTDLTNPNSALAPLNPVTEAVSTNVLSPVAGGIEAVGQAVVDNSAADPSGLTKTVGTLLGGDLTAVHTSSSISTAPDPTHLIQTNVLNHLG</sequence>